<evidence type="ECO:0000256" key="7">
    <source>
        <dbReference type="PIRSR" id="PIRSR624869-2"/>
    </source>
</evidence>
<feature type="binding site" evidence="7">
    <location>
        <position position="188"/>
    </location>
    <ligand>
        <name>ATP</name>
        <dbReference type="ChEBI" id="CHEBI:30616"/>
    </ligand>
</feature>
<dbReference type="STRING" id="69004.A0A182Q204"/>
<feature type="binding site" evidence="8">
    <location>
        <position position="365"/>
    </location>
    <ligand>
        <name>Mn(2+)</name>
        <dbReference type="ChEBI" id="CHEBI:29035"/>
    </ligand>
</feature>
<keyword evidence="9" id="KW-0812">Transmembrane</keyword>
<evidence type="ECO:0000256" key="6">
    <source>
        <dbReference type="PIRSR" id="PIRSR624869-1"/>
    </source>
</evidence>
<evidence type="ECO:0000313" key="12">
    <source>
        <dbReference type="Proteomes" id="UP000075886"/>
    </source>
</evidence>
<feature type="domain" description="FAM20 C-terminal" evidence="10">
    <location>
        <begin position="256"/>
        <end position="451"/>
    </location>
</feature>
<evidence type="ECO:0000256" key="2">
    <source>
        <dbReference type="ARBA" id="ARBA00006557"/>
    </source>
</evidence>
<feature type="transmembrane region" description="Helical" evidence="9">
    <location>
        <begin position="21"/>
        <end position="43"/>
    </location>
</feature>
<evidence type="ECO:0000256" key="8">
    <source>
        <dbReference type="PIRSR" id="PIRSR624869-3"/>
    </source>
</evidence>
<feature type="active site" evidence="6">
    <location>
        <position position="350"/>
    </location>
</feature>
<proteinExistence type="inferred from homology"/>
<keyword evidence="8" id="KW-0479">Metal-binding</keyword>
<dbReference type="Pfam" id="PF06702">
    <property type="entry name" value="Fam20C"/>
    <property type="match status" value="1"/>
</dbReference>
<keyword evidence="7" id="KW-0547">Nucleotide-binding</keyword>
<organism evidence="11 12">
    <name type="scientific">Anopheles farauti</name>
    <dbReference type="NCBI Taxonomy" id="69004"/>
    <lineage>
        <taxon>Eukaryota</taxon>
        <taxon>Metazoa</taxon>
        <taxon>Ecdysozoa</taxon>
        <taxon>Arthropoda</taxon>
        <taxon>Hexapoda</taxon>
        <taxon>Insecta</taxon>
        <taxon>Pterygota</taxon>
        <taxon>Neoptera</taxon>
        <taxon>Endopterygota</taxon>
        <taxon>Diptera</taxon>
        <taxon>Nematocera</taxon>
        <taxon>Culicoidea</taxon>
        <taxon>Culicidae</taxon>
        <taxon>Anophelinae</taxon>
        <taxon>Anopheles</taxon>
    </lineage>
</organism>
<comment type="similarity">
    <text evidence="2">Belongs to the FAM20 family.</text>
</comment>
<dbReference type="InterPro" id="IPR024869">
    <property type="entry name" value="FAM20"/>
</dbReference>
<dbReference type="PANTHER" id="PTHR12450">
    <property type="entry name" value="DENTIN MATRIX PROTEIN 4 PROTEIN FAM20"/>
    <property type="match status" value="1"/>
</dbReference>
<keyword evidence="4" id="KW-1015">Disulfide bond</keyword>
<dbReference type="GO" id="GO:0046872">
    <property type="term" value="F:metal ion binding"/>
    <property type="evidence" value="ECO:0007669"/>
    <property type="project" value="UniProtKB-KW"/>
</dbReference>
<reference evidence="11" key="2">
    <citation type="submission" date="2020-05" db="UniProtKB">
        <authorList>
            <consortium name="EnsemblMetazoa"/>
        </authorList>
    </citation>
    <scope>IDENTIFICATION</scope>
    <source>
        <strain evidence="11">FAR1</strain>
    </source>
</reference>
<dbReference type="GO" id="GO:0005794">
    <property type="term" value="C:Golgi apparatus"/>
    <property type="evidence" value="ECO:0007669"/>
    <property type="project" value="UniProtKB-SubCell"/>
</dbReference>
<evidence type="ECO:0000256" key="1">
    <source>
        <dbReference type="ARBA" id="ARBA00004555"/>
    </source>
</evidence>
<dbReference type="GO" id="GO:0005524">
    <property type="term" value="F:ATP binding"/>
    <property type="evidence" value="ECO:0007669"/>
    <property type="project" value="UniProtKB-KW"/>
</dbReference>
<evidence type="ECO:0000256" key="5">
    <source>
        <dbReference type="ARBA" id="ARBA00023180"/>
    </source>
</evidence>
<evidence type="ECO:0000259" key="10">
    <source>
        <dbReference type="Pfam" id="PF06702"/>
    </source>
</evidence>
<dbReference type="VEuPathDB" id="VectorBase:AFAF001522"/>
<dbReference type="GO" id="GO:0016773">
    <property type="term" value="F:phosphotransferase activity, alcohol group as acceptor"/>
    <property type="evidence" value="ECO:0007669"/>
    <property type="project" value="TreeGrafter"/>
</dbReference>
<keyword evidence="5" id="KW-0325">Glycoprotein</keyword>
<comment type="subcellular location">
    <subcellularLocation>
        <location evidence="1">Golgi apparatus</location>
    </subcellularLocation>
</comment>
<keyword evidence="3" id="KW-0333">Golgi apparatus</keyword>
<comment type="cofactor">
    <cofactor evidence="8">
        <name>Mn(2+)</name>
        <dbReference type="ChEBI" id="CHEBI:29035"/>
    </cofactor>
</comment>
<evidence type="ECO:0000256" key="9">
    <source>
        <dbReference type="SAM" id="Phobius"/>
    </source>
</evidence>
<reference evidence="12" key="1">
    <citation type="submission" date="2014-01" db="EMBL/GenBank/DDBJ databases">
        <title>The Genome Sequence of Anopheles farauti FAR1 (V2).</title>
        <authorList>
            <consortium name="The Broad Institute Genomics Platform"/>
            <person name="Neafsey D.E."/>
            <person name="Besansky N."/>
            <person name="Howell P."/>
            <person name="Walton C."/>
            <person name="Young S.K."/>
            <person name="Zeng Q."/>
            <person name="Gargeya S."/>
            <person name="Fitzgerald M."/>
            <person name="Haas B."/>
            <person name="Abouelleil A."/>
            <person name="Allen A.W."/>
            <person name="Alvarado L."/>
            <person name="Arachchi H.M."/>
            <person name="Berlin A.M."/>
            <person name="Chapman S.B."/>
            <person name="Gainer-Dewar J."/>
            <person name="Goldberg J."/>
            <person name="Griggs A."/>
            <person name="Gujja S."/>
            <person name="Hansen M."/>
            <person name="Howarth C."/>
            <person name="Imamovic A."/>
            <person name="Ireland A."/>
            <person name="Larimer J."/>
            <person name="McCowan C."/>
            <person name="Murphy C."/>
            <person name="Pearson M."/>
            <person name="Poon T.W."/>
            <person name="Priest M."/>
            <person name="Roberts A."/>
            <person name="Saif S."/>
            <person name="Shea T."/>
            <person name="Sisk P."/>
            <person name="Sykes S."/>
            <person name="Wortman J."/>
            <person name="Nusbaum C."/>
            <person name="Birren B."/>
        </authorList>
    </citation>
    <scope>NUCLEOTIDE SEQUENCE [LARGE SCALE GENOMIC DNA]</scope>
    <source>
        <strain evidence="12">FAR1</strain>
    </source>
</reference>
<name>A0A182Q204_9DIPT</name>
<evidence type="ECO:0000256" key="3">
    <source>
        <dbReference type="ARBA" id="ARBA00023034"/>
    </source>
</evidence>
<dbReference type="PANTHER" id="PTHR12450:SF14">
    <property type="entry name" value="GLYCOSAMINOGLYCAN XYLOSYLKINASE"/>
    <property type="match status" value="1"/>
</dbReference>
<dbReference type="InterPro" id="IPR009581">
    <property type="entry name" value="FAM20_C"/>
</dbReference>
<protein>
    <recommendedName>
        <fullName evidence="10">FAM20 C-terminal domain-containing protein</fullName>
    </recommendedName>
</protein>
<keyword evidence="9" id="KW-1133">Transmembrane helix</keyword>
<evidence type="ECO:0000313" key="11">
    <source>
        <dbReference type="EnsemblMetazoa" id="AFAF001522-PA"/>
    </source>
</evidence>
<keyword evidence="8" id="KW-0464">Manganese</keyword>
<sequence length="455" mass="52540">MFTCCIAIKKLNENQMTQTSFYNIICVFSLLLLICCSLNVYFFNNLQSNAPKNDVRNGEYAKKINPNQALGTKSNQIITRSKAIAVQNAIIRKSETLSAAFRKRNPKYLAIKLDLVNCFLPKPYNNSIWKTANAWLQANEVFPYNDKTIGAVTSAIRKEPIRSIKNSRRGTQLKLVLELPGPQFLLFKPSWYNRNDIINGTVYSGKDRHNSEIVSFHLAAVLNLRYSPIVAGRMISLRNHMEFADDELRRTMKVINNQQCVYGSCHYCKSDETVCDDPTTGMLEGAALYTIPGKIVKHRSPWQRTYKTELMAEWERNDNYCAMIRKKLQYNILLDLIDAAIFDFLIQNGDRHHYETREDRLLFLDNGKGFGNPFIDHIDILAPLYQCCFIRHTTWERLLTFSGGALTETLEELNKLDILYPLLTKEHYLALERRLLYVFSTVSLCKEKHGNKIFK</sequence>
<dbReference type="EMBL" id="AXCN02002453">
    <property type="status" value="NOT_ANNOTATED_CDS"/>
    <property type="molecule type" value="Genomic_DNA"/>
</dbReference>
<dbReference type="EnsemblMetazoa" id="AFAF001522-RA">
    <property type="protein sequence ID" value="AFAF001522-PA"/>
    <property type="gene ID" value="AFAF001522"/>
</dbReference>
<feature type="binding site" evidence="7">
    <location>
        <position position="365"/>
    </location>
    <ligand>
        <name>ATP</name>
        <dbReference type="ChEBI" id="CHEBI:30616"/>
    </ligand>
</feature>
<keyword evidence="12" id="KW-1185">Reference proteome</keyword>
<dbReference type="Proteomes" id="UP000075886">
    <property type="component" value="Unassembled WGS sequence"/>
</dbReference>
<keyword evidence="7" id="KW-0067">ATP-binding</keyword>
<feature type="binding site" evidence="8">
    <location>
        <position position="207"/>
    </location>
    <ligand>
        <name>Mn(2+)</name>
        <dbReference type="ChEBI" id="CHEBI:29035"/>
    </ligand>
</feature>
<accession>A0A182Q204</accession>
<keyword evidence="9" id="KW-0472">Membrane</keyword>
<dbReference type="AlphaFoldDB" id="A0A182Q204"/>
<feature type="binding site" evidence="7">
    <location>
        <position position="172"/>
    </location>
    <ligand>
        <name>ATP</name>
        <dbReference type="ChEBI" id="CHEBI:30616"/>
    </ligand>
</feature>
<evidence type="ECO:0000256" key="4">
    <source>
        <dbReference type="ARBA" id="ARBA00023157"/>
    </source>
</evidence>
<feature type="binding site" evidence="7">
    <location>
        <position position="355"/>
    </location>
    <ligand>
        <name>ATP</name>
        <dbReference type="ChEBI" id="CHEBI:30616"/>
    </ligand>
</feature>